<dbReference type="GO" id="GO:0032784">
    <property type="term" value="P:regulation of DNA-templated transcription elongation"/>
    <property type="evidence" value="ECO:0007669"/>
    <property type="project" value="InterPro"/>
</dbReference>
<reference evidence="3" key="1">
    <citation type="journal article" date="2015" name="Nature">
        <title>Complex archaea that bridge the gap between prokaryotes and eukaryotes.</title>
        <authorList>
            <person name="Spang A."/>
            <person name="Saw J.H."/>
            <person name="Jorgensen S.L."/>
            <person name="Zaremba-Niedzwiedzka K."/>
            <person name="Martijn J."/>
            <person name="Lind A.E."/>
            <person name="van Eijk R."/>
            <person name="Schleper C."/>
            <person name="Guy L."/>
            <person name="Ettema T.J."/>
        </authorList>
    </citation>
    <scope>NUCLEOTIDE SEQUENCE</scope>
</reference>
<dbReference type="InterPro" id="IPR001437">
    <property type="entry name" value="Tscrpt_elong_fac_GreA/B_C"/>
</dbReference>
<dbReference type="SUPFAM" id="SSF54534">
    <property type="entry name" value="FKBP-like"/>
    <property type="match status" value="1"/>
</dbReference>
<dbReference type="InterPro" id="IPR036953">
    <property type="entry name" value="GreA/GreB_C_sf"/>
</dbReference>
<dbReference type="InterPro" id="IPR023459">
    <property type="entry name" value="Tscrpt_elong_fac_GreA/B_fam"/>
</dbReference>
<evidence type="ECO:0000313" key="3">
    <source>
        <dbReference type="EMBL" id="KKN54660.1"/>
    </source>
</evidence>
<dbReference type="GO" id="GO:0070063">
    <property type="term" value="F:RNA polymerase binding"/>
    <property type="evidence" value="ECO:0007669"/>
    <property type="project" value="InterPro"/>
</dbReference>
<name>A0A0F9RDR1_9ZZZZ</name>
<dbReference type="EMBL" id="LAZR01000919">
    <property type="protein sequence ID" value="KKN54660.1"/>
    <property type="molecule type" value="Genomic_DNA"/>
</dbReference>
<dbReference type="Pfam" id="PF01272">
    <property type="entry name" value="GreA_GreB"/>
    <property type="match status" value="1"/>
</dbReference>
<evidence type="ECO:0008006" key="4">
    <source>
        <dbReference type="Google" id="ProtNLM"/>
    </source>
</evidence>
<protein>
    <recommendedName>
        <fullName evidence="4">Transcription elongation factor GreA/GreB C-terminal domain-containing protein</fullName>
    </recommendedName>
</protein>
<dbReference type="GO" id="GO:0003677">
    <property type="term" value="F:DNA binding"/>
    <property type="evidence" value="ECO:0007669"/>
    <property type="project" value="InterPro"/>
</dbReference>
<sequence length="127" mass="13939">MADMPAILVAEEDFNRLTTLIEKQKDSDIADGLDDELSRATLLPLAEMPEHVVTMNSSVRFKNEDSGQEQELTLVYPHEMGTGEGKISILAPAGSALLGLSVGESIEWPIRGRNNIHLKIINVTRNV</sequence>
<dbReference type="Pfam" id="PF14760">
    <property type="entry name" value="Rnk_N"/>
    <property type="match status" value="1"/>
</dbReference>
<evidence type="ECO:0000259" key="2">
    <source>
        <dbReference type="Pfam" id="PF14760"/>
    </source>
</evidence>
<dbReference type="InterPro" id="IPR029462">
    <property type="entry name" value="Rnk_N"/>
</dbReference>
<comment type="caution">
    <text evidence="3">The sequence shown here is derived from an EMBL/GenBank/DDBJ whole genome shotgun (WGS) entry which is preliminary data.</text>
</comment>
<dbReference type="Gene3D" id="1.10.286.20">
    <property type="match status" value="1"/>
</dbReference>
<evidence type="ECO:0000259" key="1">
    <source>
        <dbReference type="Pfam" id="PF01272"/>
    </source>
</evidence>
<dbReference type="GO" id="GO:0006354">
    <property type="term" value="P:DNA-templated transcription elongation"/>
    <property type="evidence" value="ECO:0007669"/>
    <property type="project" value="TreeGrafter"/>
</dbReference>
<feature type="domain" description="Regulator of nucleoside diphosphate kinase N-terminal" evidence="2">
    <location>
        <begin position="5"/>
        <end position="42"/>
    </location>
</feature>
<dbReference type="PANTHER" id="PTHR30437">
    <property type="entry name" value="TRANSCRIPTION ELONGATION FACTOR GREA"/>
    <property type="match status" value="1"/>
</dbReference>
<dbReference type="Gene3D" id="3.10.50.30">
    <property type="entry name" value="Transcription elongation factor, GreA/GreB, C-terminal domain"/>
    <property type="match status" value="1"/>
</dbReference>
<dbReference type="NCBIfam" id="NF004396">
    <property type="entry name" value="PRK05753.1"/>
    <property type="match status" value="1"/>
</dbReference>
<dbReference type="PANTHER" id="PTHR30437:SF5">
    <property type="entry name" value="REGULATOR OF NUCLEOSIDE DIPHOSPHATE KINASE"/>
    <property type="match status" value="1"/>
</dbReference>
<feature type="domain" description="Transcription elongation factor GreA/GreB C-terminal" evidence="1">
    <location>
        <begin position="49"/>
        <end position="124"/>
    </location>
</feature>
<accession>A0A0F9RDR1</accession>
<gene>
    <name evidence="3" type="ORF">LCGC14_0590330</name>
</gene>
<organism evidence="3">
    <name type="scientific">marine sediment metagenome</name>
    <dbReference type="NCBI Taxonomy" id="412755"/>
    <lineage>
        <taxon>unclassified sequences</taxon>
        <taxon>metagenomes</taxon>
        <taxon>ecological metagenomes</taxon>
    </lineage>
</organism>
<proteinExistence type="predicted"/>
<dbReference type="AlphaFoldDB" id="A0A0F9RDR1"/>